<gene>
    <name evidence="2" type="ORF">Dfulv_29630</name>
</gene>
<keyword evidence="3" id="KW-1185">Reference proteome</keyword>
<reference evidence="2" key="1">
    <citation type="submission" date="2021-04" db="EMBL/GenBank/DDBJ databases">
        <authorList>
            <person name="Hartkoorn R.C."/>
            <person name="Beaudoing E."/>
            <person name="Hot D."/>
        </authorList>
    </citation>
    <scope>NUCLEOTIDE SEQUENCE</scope>
    <source>
        <strain evidence="2">NRRL B-16292</strain>
    </source>
</reference>
<dbReference type="EMBL" id="CP073720">
    <property type="protein sequence ID" value="UWP79317.1"/>
    <property type="molecule type" value="Genomic_DNA"/>
</dbReference>
<protein>
    <recommendedName>
        <fullName evidence="4">DUF2975 domain-containing protein</fullName>
    </recommendedName>
</protein>
<feature type="transmembrane region" description="Helical" evidence="1">
    <location>
        <begin position="121"/>
        <end position="140"/>
    </location>
</feature>
<evidence type="ECO:0000256" key="1">
    <source>
        <dbReference type="SAM" id="Phobius"/>
    </source>
</evidence>
<reference evidence="2" key="2">
    <citation type="submission" date="2022-09" db="EMBL/GenBank/DDBJ databases">
        <title>Biosynthetic gene clusters of Dactylosporangioum fulvum.</title>
        <authorList>
            <person name="Caradec T."/>
        </authorList>
    </citation>
    <scope>NUCLEOTIDE SEQUENCE</scope>
    <source>
        <strain evidence="2">NRRL B-16292</strain>
    </source>
</reference>
<keyword evidence="1" id="KW-0812">Transmembrane</keyword>
<feature type="transmembrane region" description="Helical" evidence="1">
    <location>
        <begin position="77"/>
        <end position="101"/>
    </location>
</feature>
<evidence type="ECO:0000313" key="2">
    <source>
        <dbReference type="EMBL" id="UWP79317.1"/>
    </source>
</evidence>
<name>A0ABY5VQ88_9ACTN</name>
<accession>A0ABY5VQ88</accession>
<proteinExistence type="predicted"/>
<evidence type="ECO:0000313" key="3">
    <source>
        <dbReference type="Proteomes" id="UP001059617"/>
    </source>
</evidence>
<feature type="transmembrane region" description="Helical" evidence="1">
    <location>
        <begin position="12"/>
        <end position="39"/>
    </location>
</feature>
<evidence type="ECO:0008006" key="4">
    <source>
        <dbReference type="Google" id="ProtNLM"/>
    </source>
</evidence>
<dbReference type="Proteomes" id="UP001059617">
    <property type="component" value="Chromosome"/>
</dbReference>
<organism evidence="2 3">
    <name type="scientific">Dactylosporangium fulvum</name>
    <dbReference type="NCBI Taxonomy" id="53359"/>
    <lineage>
        <taxon>Bacteria</taxon>
        <taxon>Bacillati</taxon>
        <taxon>Actinomycetota</taxon>
        <taxon>Actinomycetes</taxon>
        <taxon>Micromonosporales</taxon>
        <taxon>Micromonosporaceae</taxon>
        <taxon>Dactylosporangium</taxon>
    </lineage>
</organism>
<keyword evidence="1" id="KW-1133">Transmembrane helix</keyword>
<sequence>MRISGVPWRPTWLGMLQLAIVGGLVVMAAIGVVNAVALVTTRSIEFAMPVATTPGLATEIGGVTVQVVVPGPTGWQLVAHSLVSFPTFVVIVTLLALLLTVVHRARRGGPFDTAVIRRLRLLAGVGLVGGVAAQFVEFFARSQLTASIPEDQVPYIWQAQTHVDIDLARIGLWILVGVGFMAFAEVVNRGRALRAELDTVI</sequence>
<feature type="transmembrane region" description="Helical" evidence="1">
    <location>
        <begin position="170"/>
        <end position="187"/>
    </location>
</feature>
<keyword evidence="1" id="KW-0472">Membrane</keyword>
<dbReference type="RefSeq" id="WP_259856983.1">
    <property type="nucleotide sequence ID" value="NZ_BAAAST010000098.1"/>
</dbReference>